<keyword evidence="23" id="KW-1185">Reference proteome</keyword>
<keyword evidence="12 17" id="KW-0464">Manganese</keyword>
<feature type="binding site" evidence="15">
    <location>
        <position position="106"/>
    </location>
    <ligand>
        <name>D-threo-isocitrate</name>
        <dbReference type="ChEBI" id="CHEBI:15562"/>
    </ligand>
</feature>
<dbReference type="PROSITE" id="PS00470">
    <property type="entry name" value="IDH_IMDH"/>
    <property type="match status" value="1"/>
</dbReference>
<feature type="binding site" evidence="16">
    <location>
        <position position="95"/>
    </location>
    <ligand>
        <name>NADP(+)</name>
        <dbReference type="ChEBI" id="CHEBI:58349"/>
    </ligand>
</feature>
<evidence type="ECO:0000256" key="18">
    <source>
        <dbReference type="PIRSR" id="PIRSR604439-4"/>
    </source>
</evidence>
<comment type="similarity">
    <text evidence="2">Belongs to the isocitrate and isopropylmalate dehydrogenases family.</text>
</comment>
<feature type="binding site" evidence="17">
    <location>
        <position position="311"/>
    </location>
    <ligand>
        <name>Mg(2+)</name>
        <dbReference type="ChEBI" id="CHEBI:18420"/>
    </ligand>
</feature>
<evidence type="ECO:0000256" key="8">
    <source>
        <dbReference type="ARBA" id="ARBA00022723"/>
    </source>
</evidence>
<sequence>MTQGEKITVENGQMNVPNHAIIPFIEGDGTGPDIWAAASRVLQAAVDKAYNGEKSIVWKEVLAGQKAYDKTGEWLPAETLDTIRDYKVAIKGPLTTPIGGGIRSLNVALRQELDLFTCLRPVRHFTGVPSPVKRPEDVDMQIFRENTEDIYAGVEWQEGSDEVKKVIKFLQDEMGVKNIRFPETSGIGVKPVSKEGTERLVRSAIDYAIEEGKKSVTLVHKGNIMKFTEGAFKAWGYDLAEREYGDKVFTWKEYDQIVEEKGREAADKAQSEAEDAGRIIVKDAIADIFLQQILTRPKEFDVVATMNLNGDYVSDALAAQVGGIGIAPGANINQETGHAIFEATHGTAPKYAGMDKVNPSSVILSGTLMLDHLGWREASELISKSMDKTIGSKVVTYDFARLMDGAREVKCSEFADELIKNMG</sequence>
<feature type="binding site" evidence="15">
    <location>
        <position position="104"/>
    </location>
    <ligand>
        <name>D-threo-isocitrate</name>
        <dbReference type="ChEBI" id="CHEBI:15562"/>
    </ligand>
</feature>
<dbReference type="SMART" id="SM01329">
    <property type="entry name" value="Iso_dh"/>
    <property type="match status" value="1"/>
</dbReference>
<feature type="modified residue" description="N6-acetyllysine" evidence="19">
    <location>
        <position position="133"/>
    </location>
</feature>
<dbReference type="PANTHER" id="PTHR43504">
    <property type="entry name" value="ISOCITRATE DEHYDROGENASE [NADP]"/>
    <property type="match status" value="1"/>
</dbReference>
<dbReference type="GO" id="GO:0000287">
    <property type="term" value="F:magnesium ion binding"/>
    <property type="evidence" value="ECO:0007669"/>
    <property type="project" value="InterPro"/>
</dbReference>
<protein>
    <recommendedName>
        <fullName evidence="5 20">Isocitrate dehydrogenase [NADP]</fullName>
        <ecNumber evidence="4 20">1.1.1.42</ecNumber>
    </recommendedName>
</protein>
<dbReference type="OrthoDB" id="9806254at2"/>
<comment type="catalytic activity">
    <reaction evidence="13">
        <text>D-threo-isocitrate + NADP(+) = 2-oxoglutarate + CO2 + NADPH</text>
        <dbReference type="Rhea" id="RHEA:19629"/>
        <dbReference type="ChEBI" id="CHEBI:15562"/>
        <dbReference type="ChEBI" id="CHEBI:16526"/>
        <dbReference type="ChEBI" id="CHEBI:16810"/>
        <dbReference type="ChEBI" id="CHEBI:57783"/>
        <dbReference type="ChEBI" id="CHEBI:58349"/>
        <dbReference type="EC" id="1.1.1.42"/>
    </reaction>
</comment>
<keyword evidence="6 20" id="KW-0329">Glyoxylate bypass</keyword>
<keyword evidence="9 17" id="KW-0460">Magnesium</keyword>
<comment type="caution">
    <text evidence="22">The sequence shown here is derived from an EMBL/GenBank/DDBJ whole genome shotgun (WGS) entry which is preliminary data.</text>
</comment>
<dbReference type="SUPFAM" id="SSF53659">
    <property type="entry name" value="Isocitrate/Isopropylmalate dehydrogenase-like"/>
    <property type="match status" value="1"/>
</dbReference>
<comment type="subunit">
    <text evidence="3">Homodimer.</text>
</comment>
<evidence type="ECO:0000256" key="4">
    <source>
        <dbReference type="ARBA" id="ARBA00013013"/>
    </source>
</evidence>
<evidence type="ECO:0000256" key="3">
    <source>
        <dbReference type="ARBA" id="ARBA00011738"/>
    </source>
</evidence>
<dbReference type="GO" id="GO:0004450">
    <property type="term" value="F:isocitrate dehydrogenase (NADP+) activity"/>
    <property type="evidence" value="ECO:0007669"/>
    <property type="project" value="UniProtKB-UniRule"/>
</dbReference>
<feature type="site" description="Critical for catalysis" evidence="18">
    <location>
        <position position="151"/>
    </location>
</feature>
<dbReference type="InterPro" id="IPR019818">
    <property type="entry name" value="IsoCit/isopropylmalate_DH_CS"/>
</dbReference>
<feature type="binding site" evidence="16">
    <location>
        <begin position="345"/>
        <end position="351"/>
    </location>
    <ligand>
        <name>NADP(+)</name>
        <dbReference type="ChEBI" id="CHEBI:58349"/>
    </ligand>
</feature>
<organism evidence="22 23">
    <name type="scientific">Halalkalibacillus sediminis</name>
    <dbReference type="NCBI Taxonomy" id="2018042"/>
    <lineage>
        <taxon>Bacteria</taxon>
        <taxon>Bacillati</taxon>
        <taxon>Bacillota</taxon>
        <taxon>Bacilli</taxon>
        <taxon>Bacillales</taxon>
        <taxon>Bacillaceae</taxon>
        <taxon>Halalkalibacillus</taxon>
    </lineage>
</organism>
<evidence type="ECO:0000256" key="1">
    <source>
        <dbReference type="ARBA" id="ARBA00001936"/>
    </source>
</evidence>
<evidence type="ECO:0000259" key="21">
    <source>
        <dbReference type="SMART" id="SM01329"/>
    </source>
</evidence>
<comment type="cofactor">
    <cofactor evidence="1">
        <name>Mn(2+)</name>
        <dbReference type="ChEBI" id="CHEBI:29035"/>
    </cofactor>
</comment>
<evidence type="ECO:0000256" key="12">
    <source>
        <dbReference type="ARBA" id="ARBA00023211"/>
    </source>
</evidence>
<evidence type="ECO:0000256" key="7">
    <source>
        <dbReference type="ARBA" id="ARBA00022532"/>
    </source>
</evidence>
<evidence type="ECO:0000256" key="13">
    <source>
        <dbReference type="ARBA" id="ARBA00023554"/>
    </source>
</evidence>
<evidence type="ECO:0000256" key="14">
    <source>
        <dbReference type="ARBA" id="ARBA00046127"/>
    </source>
</evidence>
<evidence type="ECO:0000256" key="16">
    <source>
        <dbReference type="PIRSR" id="PIRSR604439-2"/>
    </source>
</evidence>
<dbReference type="PANTHER" id="PTHR43504:SF1">
    <property type="entry name" value="ISOCITRATE DEHYDROGENASE [NADP]"/>
    <property type="match status" value="1"/>
</dbReference>
<dbReference type="GO" id="GO:0006097">
    <property type="term" value="P:glyoxylate cycle"/>
    <property type="evidence" value="ECO:0007669"/>
    <property type="project" value="UniProtKB-KW"/>
</dbReference>
<dbReference type="GO" id="GO:0051287">
    <property type="term" value="F:NAD binding"/>
    <property type="evidence" value="ECO:0007669"/>
    <property type="project" value="InterPro"/>
</dbReference>
<evidence type="ECO:0000256" key="9">
    <source>
        <dbReference type="ARBA" id="ARBA00022842"/>
    </source>
</evidence>
<dbReference type="Pfam" id="PF00180">
    <property type="entry name" value="Iso_dh"/>
    <property type="match status" value="1"/>
</dbReference>
<feature type="binding site" evidence="15">
    <location>
        <position position="110"/>
    </location>
    <ligand>
        <name>D-threo-isocitrate</name>
        <dbReference type="ChEBI" id="CHEBI:15562"/>
    </ligand>
</feature>
<dbReference type="RefSeq" id="WP_101331008.1">
    <property type="nucleotide sequence ID" value="NZ_PJNH01000001.1"/>
</dbReference>
<feature type="modified residue" description="N6-succinyllysine" evidence="19">
    <location>
        <position position="91"/>
    </location>
</feature>
<keyword evidence="8 20" id="KW-0479">Metal-binding</keyword>
<evidence type="ECO:0000256" key="15">
    <source>
        <dbReference type="PIRSR" id="PIRSR604439-1"/>
    </source>
</evidence>
<feature type="binding site" evidence="16">
    <location>
        <position position="358"/>
    </location>
    <ligand>
        <name>NADP(+)</name>
        <dbReference type="ChEBI" id="CHEBI:58349"/>
    </ligand>
</feature>
<evidence type="ECO:0000256" key="2">
    <source>
        <dbReference type="ARBA" id="ARBA00007769"/>
    </source>
</evidence>
<comment type="function">
    <text evidence="14">Catalyzes the oxidative decarboxylation of isocitrate to 2-oxoglutarate and carbon dioxide with the concomitant reduction of NADP(+).</text>
</comment>
<feature type="binding site" evidence="15">
    <location>
        <position position="120"/>
    </location>
    <ligand>
        <name>D-threo-isocitrate</name>
        <dbReference type="ChEBI" id="CHEBI:15562"/>
    </ligand>
</feature>
<feature type="modified residue" description="Phosphoserine" evidence="19">
    <location>
        <position position="104"/>
    </location>
</feature>
<feature type="site" description="Critical for catalysis" evidence="18">
    <location>
        <position position="221"/>
    </location>
</feature>
<dbReference type="InterPro" id="IPR004439">
    <property type="entry name" value="Isocitrate_DH_NADP_dimer_prok"/>
</dbReference>
<keyword evidence="11 22" id="KW-0560">Oxidoreductase</keyword>
<evidence type="ECO:0000256" key="20">
    <source>
        <dbReference type="RuleBase" id="RU004446"/>
    </source>
</evidence>
<feature type="binding site" evidence="16">
    <location>
        <position position="397"/>
    </location>
    <ligand>
        <name>NADP(+)</name>
        <dbReference type="ChEBI" id="CHEBI:58349"/>
    </ligand>
</feature>
<dbReference type="EC" id="1.1.1.42" evidence="4 20"/>
<accession>A0A2I0QY45</accession>
<evidence type="ECO:0000256" key="19">
    <source>
        <dbReference type="PIRSR" id="PIRSR604439-5"/>
    </source>
</evidence>
<dbReference type="GO" id="GO:0006099">
    <property type="term" value="P:tricarboxylic acid cycle"/>
    <property type="evidence" value="ECO:0007669"/>
    <property type="project" value="UniProtKB-UniRule"/>
</dbReference>
<dbReference type="EMBL" id="PJNH01000001">
    <property type="protein sequence ID" value="PKR79264.1"/>
    <property type="molecule type" value="Genomic_DNA"/>
</dbReference>
<evidence type="ECO:0000256" key="10">
    <source>
        <dbReference type="ARBA" id="ARBA00022857"/>
    </source>
</evidence>
<evidence type="ECO:0000256" key="17">
    <source>
        <dbReference type="PIRSR" id="PIRSR604439-3"/>
    </source>
</evidence>
<comment type="cofactor">
    <cofactor evidence="17">
        <name>Mg(2+)</name>
        <dbReference type="ChEBI" id="CHEBI:18420"/>
    </cofactor>
    <cofactor evidence="17">
        <name>Mn(2+)</name>
        <dbReference type="ChEBI" id="CHEBI:29035"/>
    </cofactor>
    <text evidence="17">Binds 1 Mg(2+) or Mn(2+) ion per subunit.</text>
</comment>
<dbReference type="Proteomes" id="UP000243524">
    <property type="component" value="Unassembled WGS sequence"/>
</dbReference>
<gene>
    <name evidence="22" type="ORF">CEY16_05860</name>
</gene>
<evidence type="ECO:0000256" key="6">
    <source>
        <dbReference type="ARBA" id="ARBA00022435"/>
    </source>
</evidence>
<dbReference type="NCBIfam" id="TIGR00183">
    <property type="entry name" value="prok_nadp_idh"/>
    <property type="match status" value="1"/>
</dbReference>
<dbReference type="InterPro" id="IPR024084">
    <property type="entry name" value="IsoPropMal-DH-like_dom"/>
</dbReference>
<evidence type="ECO:0000256" key="5">
    <source>
        <dbReference type="ARBA" id="ARBA00019562"/>
    </source>
</evidence>
<feature type="binding site" evidence="15">
    <location>
        <position position="144"/>
    </location>
    <ligand>
        <name>D-threo-isocitrate</name>
        <dbReference type="ChEBI" id="CHEBI:15562"/>
    </ligand>
</feature>
<feature type="domain" description="Isopropylmalate dehydrogenase-like" evidence="21">
    <location>
        <begin position="21"/>
        <end position="418"/>
    </location>
</feature>
<dbReference type="NCBIfam" id="NF005425">
    <property type="entry name" value="PRK07006.1"/>
    <property type="match status" value="1"/>
</dbReference>
<evidence type="ECO:0000256" key="11">
    <source>
        <dbReference type="ARBA" id="ARBA00023002"/>
    </source>
</evidence>
<evidence type="ECO:0000313" key="23">
    <source>
        <dbReference type="Proteomes" id="UP000243524"/>
    </source>
</evidence>
<name>A0A2I0QY45_9BACI</name>
<feature type="binding site" evidence="16">
    <location>
        <position position="401"/>
    </location>
    <ligand>
        <name>NADP(+)</name>
        <dbReference type="ChEBI" id="CHEBI:58349"/>
    </ligand>
</feature>
<dbReference type="Gene3D" id="3.40.718.10">
    <property type="entry name" value="Isopropylmalate Dehydrogenase"/>
    <property type="match status" value="1"/>
</dbReference>
<feature type="modified residue" description="N6-succinyllysine" evidence="19">
    <location>
        <position position="233"/>
    </location>
</feature>
<proteinExistence type="inferred from homology"/>
<reference evidence="22 23" key="1">
    <citation type="submission" date="2017-06" db="EMBL/GenBank/DDBJ databases">
        <title>the draft geome sequence of Illustriluteabacillus marina B3227.</title>
        <authorList>
            <person name="He R.-H."/>
            <person name="Du Z.-J."/>
        </authorList>
    </citation>
    <scope>NUCLEOTIDE SEQUENCE [LARGE SCALE GENOMIC DNA]</scope>
    <source>
        <strain evidence="22 23">B3227</strain>
    </source>
</reference>
<dbReference type="AlphaFoldDB" id="A0A2I0QY45"/>
<keyword evidence="7 20" id="KW-0816">Tricarboxylic acid cycle</keyword>
<evidence type="ECO:0000313" key="22">
    <source>
        <dbReference type="EMBL" id="PKR79264.1"/>
    </source>
</evidence>
<keyword evidence="10 16" id="KW-0521">NADP</keyword>